<accession>A0A552UG15</accession>
<dbReference type="GO" id="GO:0000976">
    <property type="term" value="F:transcription cis-regulatory region binding"/>
    <property type="evidence" value="ECO:0007669"/>
    <property type="project" value="TreeGrafter"/>
</dbReference>
<keyword evidence="5" id="KW-1185">Reference proteome</keyword>
<feature type="domain" description="HTH tetR-type" evidence="3">
    <location>
        <begin position="18"/>
        <end position="78"/>
    </location>
</feature>
<dbReference type="SUPFAM" id="SSF46689">
    <property type="entry name" value="Homeodomain-like"/>
    <property type="match status" value="1"/>
</dbReference>
<dbReference type="AlphaFoldDB" id="A0A552UG15"/>
<feature type="DNA-binding region" description="H-T-H motif" evidence="2">
    <location>
        <begin position="41"/>
        <end position="60"/>
    </location>
</feature>
<reference evidence="4 5" key="1">
    <citation type="submission" date="2019-07" db="EMBL/GenBank/DDBJ databases">
        <title>Novel species isolated from glacier.</title>
        <authorList>
            <person name="Liu Q."/>
            <person name="Xin Y.-H."/>
        </authorList>
    </citation>
    <scope>NUCLEOTIDE SEQUENCE [LARGE SCALE GENOMIC DNA]</scope>
    <source>
        <strain evidence="4 5">LB1R16</strain>
    </source>
</reference>
<sequence>MSEIAQIDAPGRRDRQRDATRAAILTGALALFSRRGFEGTTLPAVAQRCGVAVPLIVYHFQSKDGLWRACVEAVYARIAGHLAGFAPALAEAEGPAWFRLQIRAFVTALAAHPEYMRIVFHEGMEASPRLEWLVAGHQGRITAHIVGIVDAAQAAGYLPAMDATHAKFVLSGAFALPIVLAAEYTLIDGTDALSDAFIERHVDTTIALILPGLNSTGH</sequence>
<dbReference type="InterPro" id="IPR001647">
    <property type="entry name" value="HTH_TetR"/>
</dbReference>
<dbReference type="RefSeq" id="WP_143554715.1">
    <property type="nucleotide sequence ID" value="NZ_VJWA01000001.1"/>
</dbReference>
<dbReference type="PROSITE" id="PS50977">
    <property type="entry name" value="HTH_TETR_2"/>
    <property type="match status" value="1"/>
</dbReference>
<dbReference type="Pfam" id="PF00440">
    <property type="entry name" value="TetR_N"/>
    <property type="match status" value="1"/>
</dbReference>
<keyword evidence="1 2" id="KW-0238">DNA-binding</keyword>
<name>A0A552UG15_9SPHN</name>
<organism evidence="4 5">
    <name type="scientific">Glacieibacterium frigidum</name>
    <dbReference type="NCBI Taxonomy" id="2593303"/>
    <lineage>
        <taxon>Bacteria</taxon>
        <taxon>Pseudomonadati</taxon>
        <taxon>Pseudomonadota</taxon>
        <taxon>Alphaproteobacteria</taxon>
        <taxon>Sphingomonadales</taxon>
        <taxon>Sphingosinicellaceae</taxon>
        <taxon>Glacieibacterium</taxon>
    </lineage>
</organism>
<dbReference type="PANTHER" id="PTHR30055:SF223">
    <property type="entry name" value="HTH-TYPE TRANSCRIPTIONAL REGULATOR UIDR"/>
    <property type="match status" value="1"/>
</dbReference>
<evidence type="ECO:0000256" key="1">
    <source>
        <dbReference type="ARBA" id="ARBA00023125"/>
    </source>
</evidence>
<dbReference type="Gene3D" id="1.10.10.60">
    <property type="entry name" value="Homeodomain-like"/>
    <property type="match status" value="1"/>
</dbReference>
<dbReference type="InterPro" id="IPR009057">
    <property type="entry name" value="Homeodomain-like_sf"/>
</dbReference>
<dbReference type="PANTHER" id="PTHR30055">
    <property type="entry name" value="HTH-TYPE TRANSCRIPTIONAL REGULATOR RUTR"/>
    <property type="match status" value="1"/>
</dbReference>
<dbReference type="Proteomes" id="UP000317894">
    <property type="component" value="Unassembled WGS sequence"/>
</dbReference>
<protein>
    <submittedName>
        <fullName evidence="4">TetR family transcriptional regulator</fullName>
    </submittedName>
</protein>
<evidence type="ECO:0000313" key="5">
    <source>
        <dbReference type="Proteomes" id="UP000317894"/>
    </source>
</evidence>
<dbReference type="PRINTS" id="PR00455">
    <property type="entry name" value="HTHTETR"/>
</dbReference>
<gene>
    <name evidence="4" type="ORF">FMM06_02930</name>
</gene>
<comment type="caution">
    <text evidence="4">The sequence shown here is derived from an EMBL/GenBank/DDBJ whole genome shotgun (WGS) entry which is preliminary data.</text>
</comment>
<dbReference type="Gene3D" id="1.10.357.10">
    <property type="entry name" value="Tetracycline Repressor, domain 2"/>
    <property type="match status" value="1"/>
</dbReference>
<proteinExistence type="predicted"/>
<evidence type="ECO:0000256" key="2">
    <source>
        <dbReference type="PROSITE-ProRule" id="PRU00335"/>
    </source>
</evidence>
<dbReference type="InterPro" id="IPR050109">
    <property type="entry name" value="HTH-type_TetR-like_transc_reg"/>
</dbReference>
<dbReference type="GO" id="GO:0003700">
    <property type="term" value="F:DNA-binding transcription factor activity"/>
    <property type="evidence" value="ECO:0007669"/>
    <property type="project" value="TreeGrafter"/>
</dbReference>
<dbReference type="EMBL" id="VJWA01000001">
    <property type="protein sequence ID" value="TRW17170.1"/>
    <property type="molecule type" value="Genomic_DNA"/>
</dbReference>
<evidence type="ECO:0000313" key="4">
    <source>
        <dbReference type="EMBL" id="TRW17170.1"/>
    </source>
</evidence>
<dbReference type="OrthoDB" id="2356263at2"/>
<dbReference type="InterPro" id="IPR036271">
    <property type="entry name" value="Tet_transcr_reg_TetR-rel_C_sf"/>
</dbReference>
<evidence type="ECO:0000259" key="3">
    <source>
        <dbReference type="PROSITE" id="PS50977"/>
    </source>
</evidence>
<dbReference type="SUPFAM" id="SSF48498">
    <property type="entry name" value="Tetracyclin repressor-like, C-terminal domain"/>
    <property type="match status" value="1"/>
</dbReference>